<evidence type="ECO:0000256" key="1">
    <source>
        <dbReference type="ARBA" id="ARBA00022691"/>
    </source>
</evidence>
<evidence type="ECO:0000313" key="4">
    <source>
        <dbReference type="EMBL" id="ABD41647.1"/>
    </source>
</evidence>
<evidence type="ECO:0000313" key="5">
    <source>
        <dbReference type="Proteomes" id="UP000001941"/>
    </source>
</evidence>
<dbReference type="InParanoid" id="Q2FRI0"/>
<keyword evidence="1" id="KW-0949">S-adenosyl-L-methionine</keyword>
<proteinExistence type="inferred from homology"/>
<reference evidence="5" key="1">
    <citation type="journal article" date="2016" name="Stand. Genomic Sci.">
        <title>Complete genome sequence of Methanospirillum hungatei type strain JF1.</title>
        <authorList>
            <person name="Gunsalus R.P."/>
            <person name="Cook L.E."/>
            <person name="Crable B."/>
            <person name="Rohlin L."/>
            <person name="McDonald E."/>
            <person name="Mouttaki H."/>
            <person name="Sieber J.R."/>
            <person name="Poweleit N."/>
            <person name="Zhou H."/>
            <person name="Lapidus A.L."/>
            <person name="Daligault H.E."/>
            <person name="Land M."/>
            <person name="Gilna P."/>
            <person name="Ivanova N."/>
            <person name="Kyrpides N."/>
            <person name="Culley D.E."/>
            <person name="McInerney M.J."/>
        </authorList>
    </citation>
    <scope>NUCLEOTIDE SEQUENCE [LARGE SCALE GENOMIC DNA]</scope>
    <source>
        <strain evidence="5">ATCC 27890 / DSM 864 / NBRC 100397 / JF-1</strain>
    </source>
</reference>
<dbReference type="PANTHER" id="PTHR12818">
    <property type="entry name" value="TRNA (ADENINE(37)-N6)-METHYLTRANSFERASE"/>
    <property type="match status" value="1"/>
</dbReference>
<dbReference type="EMBL" id="CP000254">
    <property type="protein sequence ID" value="ABD41647.1"/>
    <property type="molecule type" value="Genomic_DNA"/>
</dbReference>
<dbReference type="NCBIfam" id="TIGR00104">
    <property type="entry name" value="tRNA_TsaA"/>
    <property type="match status" value="1"/>
</dbReference>
<name>Q2FRI0_METHJ</name>
<dbReference type="Proteomes" id="UP000001941">
    <property type="component" value="Chromosome"/>
</dbReference>
<dbReference type="SUPFAM" id="SSF118196">
    <property type="entry name" value="YaeB-like"/>
    <property type="match status" value="1"/>
</dbReference>
<feature type="domain" description="TsaA-like" evidence="3">
    <location>
        <begin position="13"/>
        <end position="143"/>
    </location>
</feature>
<dbReference type="STRING" id="323259.Mhun_1936"/>
<keyword evidence="5" id="KW-1185">Reference proteome</keyword>
<dbReference type="eggNOG" id="arCOG00761">
    <property type="taxonomic scope" value="Archaea"/>
</dbReference>
<dbReference type="PROSITE" id="PS51668">
    <property type="entry name" value="TSAA_2"/>
    <property type="match status" value="1"/>
</dbReference>
<evidence type="ECO:0000256" key="2">
    <source>
        <dbReference type="ARBA" id="ARBA00033753"/>
    </source>
</evidence>
<dbReference type="AlphaFoldDB" id="Q2FRI0"/>
<dbReference type="KEGG" id="mhu:Mhun_1936"/>
<dbReference type="OrthoDB" id="40408at2157"/>
<evidence type="ECO:0000259" key="3">
    <source>
        <dbReference type="PROSITE" id="PS51668"/>
    </source>
</evidence>
<sequence length="151" mass="17046">MHRGTGEKTMIELEPIGVIHSPFTSRGSAPRQGRSCSEPMKIEIYPQFVPGLGTMEGISHIWVLYWMDRAERDILFAKRPDWDEPRPVFTIRSPARPNPIALSIGRIEEIEKGIITVTGLEALDGSPVLDIKPYVVEIDCIFDSLNPFEKK</sequence>
<gene>
    <name evidence="4" type="ordered locus">Mhun_1936</name>
</gene>
<dbReference type="InterPro" id="IPR040372">
    <property type="entry name" value="YaeB-like"/>
</dbReference>
<dbReference type="InterPro" id="IPR036414">
    <property type="entry name" value="YaeB_N_sf"/>
</dbReference>
<organism evidence="4 5">
    <name type="scientific">Methanospirillum hungatei JF-1 (strain ATCC 27890 / DSM 864 / NBRC 100397 / JF-1)</name>
    <dbReference type="NCBI Taxonomy" id="323259"/>
    <lineage>
        <taxon>Archaea</taxon>
        <taxon>Methanobacteriati</taxon>
        <taxon>Methanobacteriota</taxon>
        <taxon>Stenosarchaea group</taxon>
        <taxon>Methanomicrobia</taxon>
        <taxon>Methanomicrobiales</taxon>
        <taxon>Methanospirillaceae</taxon>
        <taxon>Methanospirillum</taxon>
    </lineage>
</organism>
<dbReference type="EnsemblBacteria" id="ABD41647">
    <property type="protein sequence ID" value="ABD41647"/>
    <property type="gene ID" value="Mhun_1936"/>
</dbReference>
<dbReference type="InterPro" id="IPR036413">
    <property type="entry name" value="YaeB-like_sf"/>
</dbReference>
<dbReference type="PANTHER" id="PTHR12818:SF0">
    <property type="entry name" value="TRNA (ADENINE(37)-N6)-METHYLTRANSFERASE"/>
    <property type="match status" value="1"/>
</dbReference>
<dbReference type="CDD" id="cd09281">
    <property type="entry name" value="UPF0066"/>
    <property type="match status" value="1"/>
</dbReference>
<dbReference type="HOGENOM" id="CLU_013458_2_0_2"/>
<dbReference type="InterPro" id="IPR023370">
    <property type="entry name" value="TrmO-like_N"/>
</dbReference>
<comment type="similarity">
    <text evidence="2">Belongs to the tRNA methyltransferase O family.</text>
</comment>
<accession>Q2FRI0</accession>
<dbReference type="Pfam" id="PF01980">
    <property type="entry name" value="TrmO_N"/>
    <property type="match status" value="1"/>
</dbReference>
<protein>
    <recommendedName>
        <fullName evidence="3">TsaA-like domain-containing protein</fullName>
    </recommendedName>
</protein>
<dbReference type="Gene3D" id="2.40.30.70">
    <property type="entry name" value="YaeB-like"/>
    <property type="match status" value="1"/>
</dbReference>